<organism evidence="1 2">
    <name type="scientific">Armillaria novae-zelandiae</name>
    <dbReference type="NCBI Taxonomy" id="153914"/>
    <lineage>
        <taxon>Eukaryota</taxon>
        <taxon>Fungi</taxon>
        <taxon>Dikarya</taxon>
        <taxon>Basidiomycota</taxon>
        <taxon>Agaricomycotina</taxon>
        <taxon>Agaricomycetes</taxon>
        <taxon>Agaricomycetidae</taxon>
        <taxon>Agaricales</taxon>
        <taxon>Marasmiineae</taxon>
        <taxon>Physalacriaceae</taxon>
        <taxon>Armillaria</taxon>
    </lineage>
</organism>
<evidence type="ECO:0000313" key="2">
    <source>
        <dbReference type="Proteomes" id="UP001175227"/>
    </source>
</evidence>
<evidence type="ECO:0000313" key="1">
    <source>
        <dbReference type="EMBL" id="KAK0477383.1"/>
    </source>
</evidence>
<name>A0AA39P5P5_9AGAR</name>
<reference evidence="1" key="1">
    <citation type="submission" date="2023-06" db="EMBL/GenBank/DDBJ databases">
        <authorList>
            <consortium name="Lawrence Berkeley National Laboratory"/>
            <person name="Ahrendt S."/>
            <person name="Sahu N."/>
            <person name="Indic B."/>
            <person name="Wong-Bajracharya J."/>
            <person name="Merenyi Z."/>
            <person name="Ke H.-M."/>
            <person name="Monk M."/>
            <person name="Kocsube S."/>
            <person name="Drula E."/>
            <person name="Lipzen A."/>
            <person name="Balint B."/>
            <person name="Henrissat B."/>
            <person name="Andreopoulos B."/>
            <person name="Martin F.M."/>
            <person name="Harder C.B."/>
            <person name="Rigling D."/>
            <person name="Ford K.L."/>
            <person name="Foster G.D."/>
            <person name="Pangilinan J."/>
            <person name="Papanicolaou A."/>
            <person name="Barry K."/>
            <person name="LaButti K."/>
            <person name="Viragh M."/>
            <person name="Koriabine M."/>
            <person name="Yan M."/>
            <person name="Riley R."/>
            <person name="Champramary S."/>
            <person name="Plett K.L."/>
            <person name="Tsai I.J."/>
            <person name="Slot J."/>
            <person name="Sipos G."/>
            <person name="Plett J."/>
            <person name="Nagy L.G."/>
            <person name="Grigoriev I.V."/>
        </authorList>
    </citation>
    <scope>NUCLEOTIDE SEQUENCE</scope>
    <source>
        <strain evidence="1">ICMP 16352</strain>
    </source>
</reference>
<comment type="caution">
    <text evidence="1">The sequence shown here is derived from an EMBL/GenBank/DDBJ whole genome shotgun (WGS) entry which is preliminary data.</text>
</comment>
<dbReference type="Proteomes" id="UP001175227">
    <property type="component" value="Unassembled WGS sequence"/>
</dbReference>
<protein>
    <submittedName>
        <fullName evidence="1">Uncharacterized protein</fullName>
    </submittedName>
</protein>
<sequence length="186" mass="21288">MFLSATNQCLLEVRASCDKPDALPLSSEESRDLLGIPSKSSTTSEIQKQVDVFLGPSPDKDGVSNHLNVSNFNLPIEKKEAVELVWEICESNFHFELLSLDVRAAARSLRSQVTGDEYLRAHSTFRIERQTKVRRCFPDAFPSPQSVRAKYGMLSTHWSRRFKKLKYLRKLMEGWTDPPLREVMDI</sequence>
<dbReference type="EMBL" id="JAUEPR010000017">
    <property type="protein sequence ID" value="KAK0477383.1"/>
    <property type="molecule type" value="Genomic_DNA"/>
</dbReference>
<gene>
    <name evidence="1" type="ORF">IW261DRAFT_1421089</name>
</gene>
<dbReference type="AlphaFoldDB" id="A0AA39P5P5"/>
<proteinExistence type="predicted"/>
<accession>A0AA39P5P5</accession>
<keyword evidence="2" id="KW-1185">Reference proteome</keyword>